<dbReference type="AlphaFoldDB" id="A0AAV9TYG7"/>
<proteinExistence type="predicted"/>
<gene>
    <name evidence="2" type="ORF">TWF730_004648</name>
</gene>
<organism evidence="2 3">
    <name type="scientific">Orbilia blumenaviensis</name>
    <dbReference type="NCBI Taxonomy" id="1796055"/>
    <lineage>
        <taxon>Eukaryota</taxon>
        <taxon>Fungi</taxon>
        <taxon>Dikarya</taxon>
        <taxon>Ascomycota</taxon>
        <taxon>Pezizomycotina</taxon>
        <taxon>Orbiliomycetes</taxon>
        <taxon>Orbiliales</taxon>
        <taxon>Orbiliaceae</taxon>
        <taxon>Orbilia</taxon>
    </lineage>
</organism>
<comment type="caution">
    <text evidence="2">The sequence shown here is derived from an EMBL/GenBank/DDBJ whole genome shotgun (WGS) entry which is preliminary data.</text>
</comment>
<dbReference type="EMBL" id="JAVHNS010000019">
    <property type="protein sequence ID" value="KAK6330149.1"/>
    <property type="molecule type" value="Genomic_DNA"/>
</dbReference>
<feature type="region of interest" description="Disordered" evidence="1">
    <location>
        <begin position="200"/>
        <end position="223"/>
    </location>
</feature>
<sequence>MDRESATRPGYDADSSEDDTSRHSSIFRADIHVQEYTEHSGSSPDISAMDPDEAAVLSTSLESCSTLVPNVSDPVDIDYVDSGAIDIDDPKAEPLFIYASPREPVEQPPSMPAPPAQRRAEALAEILFRQDLQTYGLHVSTSTAAMSYIRRSEYHEALRATEFNFRAVQSQQRAYGDLRNHPFYRAAREDTPLLRSGAWVGSEDERTRRRQQRRSRSVGRERAEGSHGSWEAGMWGGLLTFLCCITIPINDYTRDTASDWW</sequence>
<name>A0AAV9TYG7_9PEZI</name>
<keyword evidence="3" id="KW-1185">Reference proteome</keyword>
<accession>A0AAV9TYG7</accession>
<evidence type="ECO:0000256" key="1">
    <source>
        <dbReference type="SAM" id="MobiDB-lite"/>
    </source>
</evidence>
<feature type="compositionally biased region" description="Basic residues" evidence="1">
    <location>
        <begin position="208"/>
        <end position="217"/>
    </location>
</feature>
<reference evidence="2 3" key="1">
    <citation type="submission" date="2019-10" db="EMBL/GenBank/DDBJ databases">
        <authorList>
            <person name="Palmer J.M."/>
        </authorList>
    </citation>
    <scope>NUCLEOTIDE SEQUENCE [LARGE SCALE GENOMIC DNA]</scope>
    <source>
        <strain evidence="2 3">TWF730</strain>
    </source>
</reference>
<feature type="region of interest" description="Disordered" evidence="1">
    <location>
        <begin position="1"/>
        <end position="24"/>
    </location>
</feature>
<dbReference type="Proteomes" id="UP001373714">
    <property type="component" value="Unassembled WGS sequence"/>
</dbReference>
<protein>
    <submittedName>
        <fullName evidence="2">Uncharacterized protein</fullName>
    </submittedName>
</protein>
<evidence type="ECO:0000313" key="3">
    <source>
        <dbReference type="Proteomes" id="UP001373714"/>
    </source>
</evidence>
<evidence type="ECO:0000313" key="2">
    <source>
        <dbReference type="EMBL" id="KAK6330149.1"/>
    </source>
</evidence>